<feature type="domain" description="Tubulin/FtsZ GTPase" evidence="16">
    <location>
        <begin position="52"/>
        <end position="252"/>
    </location>
</feature>
<reference evidence="18" key="1">
    <citation type="journal article" date="2023" name="Commun. Biol.">
        <title>Genome analysis of Parmales, the sister group of diatoms, reveals the evolutionary specialization of diatoms from phago-mixotrophs to photoautotrophs.</title>
        <authorList>
            <person name="Ban H."/>
            <person name="Sato S."/>
            <person name="Yoshikawa S."/>
            <person name="Yamada K."/>
            <person name="Nakamura Y."/>
            <person name="Ichinomiya M."/>
            <person name="Sato N."/>
            <person name="Blanc-Mathieu R."/>
            <person name="Endo H."/>
            <person name="Kuwata A."/>
            <person name="Ogata H."/>
        </authorList>
    </citation>
    <scope>NUCLEOTIDE SEQUENCE [LARGE SCALE GENOMIC DNA]</scope>
    <source>
        <strain evidence="18">NIES 3700</strain>
    </source>
</reference>
<dbReference type="Pfam" id="PF00091">
    <property type="entry name" value="Tubulin"/>
    <property type="match status" value="1"/>
</dbReference>
<evidence type="ECO:0000256" key="4">
    <source>
        <dbReference type="ARBA" id="ARBA00009636"/>
    </source>
</evidence>
<evidence type="ECO:0000256" key="2">
    <source>
        <dbReference type="ARBA" id="ARBA00004123"/>
    </source>
</evidence>
<dbReference type="GO" id="GO:0005200">
    <property type="term" value="F:structural constituent of cytoskeleton"/>
    <property type="evidence" value="ECO:0007669"/>
    <property type="project" value="InterPro"/>
</dbReference>
<dbReference type="GO" id="GO:0005874">
    <property type="term" value="C:microtubule"/>
    <property type="evidence" value="ECO:0007669"/>
    <property type="project" value="UniProtKB-KW"/>
</dbReference>
<keyword evidence="8" id="KW-0970">Cilium biogenesis/degradation</keyword>
<feature type="compositionally biased region" description="Pro residues" evidence="15">
    <location>
        <begin position="382"/>
        <end position="395"/>
    </location>
</feature>
<dbReference type="SMART" id="SM00864">
    <property type="entry name" value="Tubulin"/>
    <property type="match status" value="1"/>
</dbReference>
<dbReference type="SUPFAM" id="SSF52490">
    <property type="entry name" value="Tubulin nucleotide-binding domain-like"/>
    <property type="match status" value="1"/>
</dbReference>
<proteinExistence type="inferred from homology"/>
<evidence type="ECO:0000256" key="15">
    <source>
        <dbReference type="SAM" id="MobiDB-lite"/>
    </source>
</evidence>
<dbReference type="GO" id="GO:0030030">
    <property type="term" value="P:cell projection organization"/>
    <property type="evidence" value="ECO:0007669"/>
    <property type="project" value="UniProtKB-KW"/>
</dbReference>
<dbReference type="GO" id="GO:0005525">
    <property type="term" value="F:GTP binding"/>
    <property type="evidence" value="ECO:0007669"/>
    <property type="project" value="UniProtKB-UniRule"/>
</dbReference>
<dbReference type="AlphaFoldDB" id="A0A9W6ZXR5"/>
<keyword evidence="6 14" id="KW-0493">Microtubule</keyword>
<dbReference type="InterPro" id="IPR003008">
    <property type="entry name" value="Tubulin_FtsZ_GTPase"/>
</dbReference>
<keyword evidence="9 14" id="KW-0342">GTP-binding</keyword>
<evidence type="ECO:0000256" key="10">
    <source>
        <dbReference type="ARBA" id="ARBA00023242"/>
    </source>
</evidence>
<dbReference type="InterPro" id="IPR008280">
    <property type="entry name" value="Tub_FtsZ_C"/>
</dbReference>
<feature type="compositionally biased region" description="Low complexity" evidence="15">
    <location>
        <begin position="371"/>
        <end position="381"/>
    </location>
</feature>
<dbReference type="PROSITE" id="PS00227">
    <property type="entry name" value="TUBULIN"/>
    <property type="match status" value="1"/>
</dbReference>
<dbReference type="InterPro" id="IPR002967">
    <property type="entry name" value="Delta_tubulin"/>
</dbReference>
<evidence type="ECO:0000256" key="8">
    <source>
        <dbReference type="ARBA" id="ARBA00022794"/>
    </source>
</evidence>
<comment type="caution">
    <text evidence="17">The sequence shown here is derived from an EMBL/GenBank/DDBJ whole genome shotgun (WGS) entry which is preliminary data.</text>
</comment>
<evidence type="ECO:0000256" key="1">
    <source>
        <dbReference type="ARBA" id="ARBA00004114"/>
    </source>
</evidence>
<feature type="region of interest" description="Disordered" evidence="15">
    <location>
        <begin position="343"/>
        <end position="411"/>
    </location>
</feature>
<evidence type="ECO:0000256" key="7">
    <source>
        <dbReference type="ARBA" id="ARBA00022741"/>
    </source>
</evidence>
<keyword evidence="18" id="KW-1185">Reference proteome</keyword>
<evidence type="ECO:0000313" key="17">
    <source>
        <dbReference type="EMBL" id="GMH59876.1"/>
    </source>
</evidence>
<comment type="function">
    <text evidence="13">Acts as a positive regulator of hedgehog signaling and regulates ciliary function.</text>
</comment>
<dbReference type="EMBL" id="BRXW01000493">
    <property type="protein sequence ID" value="GMH59876.1"/>
    <property type="molecule type" value="Genomic_DNA"/>
</dbReference>
<comment type="similarity">
    <text evidence="4 14">Belongs to the tubulin family.</text>
</comment>
<dbReference type="PRINTS" id="PR01161">
    <property type="entry name" value="TUBULIN"/>
</dbReference>
<dbReference type="GO" id="GO:0005814">
    <property type="term" value="C:centriole"/>
    <property type="evidence" value="ECO:0007669"/>
    <property type="project" value="UniProtKB-SubCell"/>
</dbReference>
<comment type="subcellular location">
    <subcellularLocation>
        <location evidence="3">Cell projection</location>
        <location evidence="3">Cilium</location>
    </subcellularLocation>
    <subcellularLocation>
        <location evidence="1">Cytoplasm</location>
        <location evidence="1">Cytoskeleton</location>
        <location evidence="1">Microtubule organizing center</location>
        <location evidence="1">Centrosome</location>
        <location evidence="1">Centriole</location>
    </subcellularLocation>
    <subcellularLocation>
        <location evidence="2">Nucleus</location>
    </subcellularLocation>
</comment>
<dbReference type="GO" id="GO:0005929">
    <property type="term" value="C:cilium"/>
    <property type="evidence" value="ECO:0007669"/>
    <property type="project" value="UniProtKB-SubCell"/>
</dbReference>
<evidence type="ECO:0000313" key="18">
    <source>
        <dbReference type="Proteomes" id="UP001165122"/>
    </source>
</evidence>
<dbReference type="PRINTS" id="PR01224">
    <property type="entry name" value="DELTATUBULIN"/>
</dbReference>
<keyword evidence="11" id="KW-0966">Cell projection</keyword>
<evidence type="ECO:0000259" key="16">
    <source>
        <dbReference type="SMART" id="SM00864"/>
    </source>
</evidence>
<dbReference type="GO" id="GO:0007017">
    <property type="term" value="P:microtubule-based process"/>
    <property type="evidence" value="ECO:0007669"/>
    <property type="project" value="InterPro"/>
</dbReference>
<accession>A0A9W6ZXR5</accession>
<organism evidence="17 18">
    <name type="scientific">Triparma laevis f. longispina</name>
    <dbReference type="NCBI Taxonomy" id="1714387"/>
    <lineage>
        <taxon>Eukaryota</taxon>
        <taxon>Sar</taxon>
        <taxon>Stramenopiles</taxon>
        <taxon>Ochrophyta</taxon>
        <taxon>Bolidophyceae</taxon>
        <taxon>Parmales</taxon>
        <taxon>Triparmaceae</taxon>
        <taxon>Triparma</taxon>
    </lineage>
</organism>
<evidence type="ECO:0000256" key="3">
    <source>
        <dbReference type="ARBA" id="ARBA00004138"/>
    </source>
</evidence>
<evidence type="ECO:0000256" key="14">
    <source>
        <dbReference type="RuleBase" id="RU000352"/>
    </source>
</evidence>
<dbReference type="PANTHER" id="PTHR11588">
    <property type="entry name" value="TUBULIN"/>
    <property type="match status" value="1"/>
</dbReference>
<evidence type="ECO:0000256" key="12">
    <source>
        <dbReference type="ARBA" id="ARBA00030594"/>
    </source>
</evidence>
<evidence type="ECO:0000256" key="6">
    <source>
        <dbReference type="ARBA" id="ARBA00022701"/>
    </source>
</evidence>
<dbReference type="InterPro" id="IPR036525">
    <property type="entry name" value="Tubulin/FtsZ_GTPase_sf"/>
</dbReference>
<evidence type="ECO:0000256" key="11">
    <source>
        <dbReference type="ARBA" id="ARBA00023273"/>
    </source>
</evidence>
<dbReference type="Proteomes" id="UP001165122">
    <property type="component" value="Unassembled WGS sequence"/>
</dbReference>
<evidence type="ECO:0000256" key="9">
    <source>
        <dbReference type="ARBA" id="ARBA00023134"/>
    </source>
</evidence>
<sequence length="509" mass="55545">MPTLTIQVGQCGNQLGSAIFSSLSSPSIPSPSSLTPSTLPPPFPPPPPSQFFRTTQNCASHSTPIARAILIDTEPKVVERCLTSSTNRDCNFRYSKSNSCVIGAGGAANNWARGYASSSEILEKCMDKVTGELEKSPYTPSVHLLHSCAGGTGSGLGCSLTRSYSDYHGGKTLLFNTIITPFESGEVIVQDYNSALTLSSLIEYSDAILCIENEVASRACSKMLKIAHPGVKELNGVIGDSVSSLISDSYPSLTEYTNSSNSLQLDDVIRHMVPHSSYKMLSHRMVPMMPEGSIEFSRDTWESGVVKRLRQMHRCGGTLECDVNWRKDVDTSVSIANLLVLRGDGGLPRMDTPKRNGILDLESPNQPPLNPNSNNPNSTPLLPNPPPTQPTPPKPNKPKSKAPPTSDVWSVDCSSFSPPNSTYVPWNPSPFKVTRSHVNFKRYEKMGGLLTNSDSCLKLLERVDNAKVKFDARAYVHQYEAFGVGVDEFEAAFLNLDEVRVRYRNLSHA</sequence>
<keyword evidence="10" id="KW-0539">Nucleus</keyword>
<dbReference type="SUPFAM" id="SSF55307">
    <property type="entry name" value="Tubulin C-terminal domain-like"/>
    <property type="match status" value="1"/>
</dbReference>
<keyword evidence="7 14" id="KW-0547">Nucleotide-binding</keyword>
<dbReference type="GO" id="GO:0005634">
    <property type="term" value="C:nucleus"/>
    <property type="evidence" value="ECO:0007669"/>
    <property type="project" value="UniProtKB-SubCell"/>
</dbReference>
<dbReference type="InterPro" id="IPR000217">
    <property type="entry name" value="Tubulin"/>
</dbReference>
<gene>
    <name evidence="17" type="ORF">TrLO_g9620</name>
</gene>
<evidence type="ECO:0000256" key="13">
    <source>
        <dbReference type="ARBA" id="ARBA00046149"/>
    </source>
</evidence>
<dbReference type="OrthoDB" id="10250004at2759"/>
<name>A0A9W6ZXR5_9STRA</name>
<dbReference type="InterPro" id="IPR017975">
    <property type="entry name" value="Tubulin_CS"/>
</dbReference>
<protein>
    <recommendedName>
        <fullName evidence="5">Tubulin delta chain</fullName>
    </recommendedName>
    <alternativeName>
        <fullName evidence="12">Delta-tubulin</fullName>
    </alternativeName>
</protein>
<dbReference type="CDD" id="cd02189">
    <property type="entry name" value="delta_zeta_tubulin-like"/>
    <property type="match status" value="1"/>
</dbReference>
<evidence type="ECO:0000256" key="5">
    <source>
        <dbReference type="ARBA" id="ARBA00014184"/>
    </source>
</evidence>
<dbReference type="Gene3D" id="3.40.50.1440">
    <property type="entry name" value="Tubulin/FtsZ, GTPase domain"/>
    <property type="match status" value="1"/>
</dbReference>